<reference evidence="6" key="1">
    <citation type="submission" date="2023-09" db="EMBL/GenBank/DDBJ databases">
        <authorList>
            <person name="Li S."/>
            <person name="Li X."/>
            <person name="Zhang C."/>
            <person name="Zhao Z."/>
        </authorList>
    </citation>
    <scope>NUCLEOTIDE SEQUENCE [LARGE SCALE GENOMIC DNA]</scope>
    <source>
        <strain evidence="6">SQ345</strain>
    </source>
</reference>
<accession>A0ABY9TDM0</accession>
<dbReference type="Gene3D" id="1.10.10.60">
    <property type="entry name" value="Homeodomain-like"/>
    <property type="match status" value="1"/>
</dbReference>
<dbReference type="EMBL" id="CP134146">
    <property type="protein sequence ID" value="WNC66836.1"/>
    <property type="molecule type" value="Genomic_DNA"/>
</dbReference>
<evidence type="ECO:0000259" key="4">
    <source>
        <dbReference type="PROSITE" id="PS01124"/>
    </source>
</evidence>
<protein>
    <submittedName>
        <fullName evidence="5">AraC family transcriptional regulator</fullName>
    </submittedName>
</protein>
<dbReference type="InterPro" id="IPR009057">
    <property type="entry name" value="Homeodomain-like_sf"/>
</dbReference>
<dbReference type="Pfam" id="PF12625">
    <property type="entry name" value="Arabinose_bd"/>
    <property type="match status" value="1"/>
</dbReference>
<evidence type="ECO:0000313" key="6">
    <source>
        <dbReference type="Proteomes" id="UP001248581"/>
    </source>
</evidence>
<dbReference type="PROSITE" id="PS01124">
    <property type="entry name" value="HTH_ARAC_FAMILY_2"/>
    <property type="match status" value="1"/>
</dbReference>
<evidence type="ECO:0000256" key="3">
    <source>
        <dbReference type="ARBA" id="ARBA00023163"/>
    </source>
</evidence>
<dbReference type="Pfam" id="PF12833">
    <property type="entry name" value="HTH_18"/>
    <property type="match status" value="1"/>
</dbReference>
<keyword evidence="2" id="KW-0238">DNA-binding</keyword>
<dbReference type="SUPFAM" id="SSF46689">
    <property type="entry name" value="Homeodomain-like"/>
    <property type="match status" value="1"/>
</dbReference>
<keyword evidence="3" id="KW-0804">Transcription</keyword>
<dbReference type="PANTHER" id="PTHR47894:SF1">
    <property type="entry name" value="HTH-TYPE TRANSCRIPTIONAL REGULATOR VQSM"/>
    <property type="match status" value="1"/>
</dbReference>
<sequence length="344" mass="39109">MHQLLANSYSGTLKFLQPTIEKYGVDVDSTLIEAGIDMNKFNSIYKRIPSHLSSNYIDLVVKKASPIVAIKACEYLNPAIFQSFGTGLLFSNSLNDFCHRYTNGFPFITSSIKVNFIQDSFESYLTFDEKTYFNDINSNFYSDIFAALTLTFIKLMIGADFKAKKVCLTWTPEDEMIQEYIDCFGENIEFSADKTKVVFDSNTLDVELPFANDKLAKQSDKMVDEFLKRSSAFNFTSKVSNIILKLLLDGNCSKLLVAEICGISERTLNNKLNAEGTNFKSIVEKIRKSYSIYYLQEGKLTPEQLAFKLGYCNYGNFSRAFKAWYGVSPLHYKNTHKKGMRLAS</sequence>
<evidence type="ECO:0000313" key="5">
    <source>
        <dbReference type="EMBL" id="WNC66836.1"/>
    </source>
</evidence>
<dbReference type="PANTHER" id="PTHR47894">
    <property type="entry name" value="HTH-TYPE TRANSCRIPTIONAL REGULATOR GADX"/>
    <property type="match status" value="1"/>
</dbReference>
<feature type="domain" description="HTH araC/xylS-type" evidence="4">
    <location>
        <begin position="237"/>
        <end position="335"/>
    </location>
</feature>
<dbReference type="InterPro" id="IPR032687">
    <property type="entry name" value="AraC-type_N"/>
</dbReference>
<proteinExistence type="predicted"/>
<keyword evidence="1" id="KW-0805">Transcription regulation</keyword>
<dbReference type="Proteomes" id="UP001248581">
    <property type="component" value="Chromosome"/>
</dbReference>
<name>A0ABY9TDM0_9GAMM</name>
<keyword evidence="6" id="KW-1185">Reference proteome</keyword>
<evidence type="ECO:0000256" key="1">
    <source>
        <dbReference type="ARBA" id="ARBA00023015"/>
    </source>
</evidence>
<dbReference type="InterPro" id="IPR018060">
    <property type="entry name" value="HTH_AraC"/>
</dbReference>
<gene>
    <name evidence="5" type="ORF">RI845_09820</name>
</gene>
<dbReference type="RefSeq" id="WP_348386001.1">
    <property type="nucleotide sequence ID" value="NZ_CP134146.1"/>
</dbReference>
<evidence type="ECO:0000256" key="2">
    <source>
        <dbReference type="ARBA" id="ARBA00023125"/>
    </source>
</evidence>
<dbReference type="SMART" id="SM00342">
    <property type="entry name" value="HTH_ARAC"/>
    <property type="match status" value="1"/>
</dbReference>
<organism evidence="5 6">
    <name type="scientific">Thalassotalea nanhaiensis</name>
    <dbReference type="NCBI Taxonomy" id="3065648"/>
    <lineage>
        <taxon>Bacteria</taxon>
        <taxon>Pseudomonadati</taxon>
        <taxon>Pseudomonadota</taxon>
        <taxon>Gammaproteobacteria</taxon>
        <taxon>Alteromonadales</taxon>
        <taxon>Colwelliaceae</taxon>
        <taxon>Thalassotalea</taxon>
    </lineage>
</organism>